<dbReference type="Pfam" id="PF14269">
    <property type="entry name" value="Arylsulfotran_2"/>
    <property type="match status" value="1"/>
</dbReference>
<organism evidence="2 3">
    <name type="scientific">Roseovarius aestuarii</name>
    <dbReference type="NCBI Taxonomy" id="475083"/>
    <lineage>
        <taxon>Bacteria</taxon>
        <taxon>Pseudomonadati</taxon>
        <taxon>Pseudomonadota</taxon>
        <taxon>Alphaproteobacteria</taxon>
        <taxon>Rhodobacterales</taxon>
        <taxon>Roseobacteraceae</taxon>
        <taxon>Roseovarius</taxon>
    </lineage>
</organism>
<protein>
    <recommendedName>
        <fullName evidence="4">Arylsulfotransferase (ASST)</fullName>
    </recommendedName>
</protein>
<evidence type="ECO:0000313" key="2">
    <source>
        <dbReference type="EMBL" id="SMC14765.1"/>
    </source>
</evidence>
<keyword evidence="1" id="KW-0812">Transmembrane</keyword>
<evidence type="ECO:0008006" key="4">
    <source>
        <dbReference type="Google" id="ProtNLM"/>
    </source>
</evidence>
<reference evidence="2 3" key="1">
    <citation type="submission" date="2017-03" db="EMBL/GenBank/DDBJ databases">
        <authorList>
            <person name="Afonso C.L."/>
            <person name="Miller P.J."/>
            <person name="Scott M.A."/>
            <person name="Spackman E."/>
            <person name="Goraichik I."/>
            <person name="Dimitrov K.M."/>
            <person name="Suarez D.L."/>
            <person name="Swayne D.E."/>
        </authorList>
    </citation>
    <scope>NUCLEOTIDE SEQUENCE [LARGE SCALE GENOMIC DNA]</scope>
    <source>
        <strain evidence="2 3">CECT 7745</strain>
    </source>
</reference>
<dbReference type="EMBL" id="FWXB01000055">
    <property type="protein sequence ID" value="SMC14765.1"/>
    <property type="molecule type" value="Genomic_DNA"/>
</dbReference>
<proteinExistence type="predicted"/>
<dbReference type="RefSeq" id="WP_085802640.1">
    <property type="nucleotide sequence ID" value="NZ_FWXB01000055.1"/>
</dbReference>
<evidence type="ECO:0000313" key="3">
    <source>
        <dbReference type="Proteomes" id="UP000193224"/>
    </source>
</evidence>
<evidence type="ECO:0000256" key="1">
    <source>
        <dbReference type="SAM" id="Phobius"/>
    </source>
</evidence>
<dbReference type="Proteomes" id="UP000193224">
    <property type="component" value="Unassembled WGS sequence"/>
</dbReference>
<keyword evidence="1" id="KW-1133">Transmembrane helix</keyword>
<keyword evidence="3" id="KW-1185">Reference proteome</keyword>
<sequence>MEKFFFKKVDIWVLALMLVLSFLGATLFGAIVLDEERGNEEQGGDHFGLVGDVALALAEVPENARQALKTIGQPDQTMVAWLSRPGDAESGWSWAQPPGSDGLDGYLLFSRYDGDQTRHVIELISLKTGDTLQTWAPEPEALLSGVTRRPEFDDIAEYTLWTNAYFRFIHPYLTETGELLLKDHQSPLFLLSACGDVRWVQDETLFHHSTESDGEGGFWIPSYVLDSRPKGLSQRFMQDALARVNADGDVIFEKSLVDIFNDNGLRHLIFPASGFYEDPIHLNKIEPVPDSGPYWEKGDLFLSFRSLSLVALYRPSTGKIIWSQAGPWMAQHDVDVVDDHKIAVFNNNAYDSGLGARILGVSETLIYDFKTDTVESPYHDVLEKFKTATISEGLQDLTPTGHIIFEEENRGRLFIFNGSGEVTATFVNRATNGYVYRMGWSRYISKPHGENALEAIDRSGC</sequence>
<accession>A0A1X7BZ51</accession>
<dbReference type="AlphaFoldDB" id="A0A1X7BZ51"/>
<name>A0A1X7BZ51_9RHOB</name>
<gene>
    <name evidence="2" type="ORF">ROA7745_04635</name>
</gene>
<feature type="transmembrane region" description="Helical" evidence="1">
    <location>
        <begin position="12"/>
        <end position="33"/>
    </location>
</feature>
<dbReference type="InterPro" id="IPR039535">
    <property type="entry name" value="ASST-like"/>
</dbReference>
<dbReference type="OrthoDB" id="264813at2"/>
<keyword evidence="1" id="KW-0472">Membrane</keyword>